<proteinExistence type="predicted"/>
<dbReference type="EMBL" id="CP071090">
    <property type="protein sequence ID" value="QSQ22105.1"/>
    <property type="molecule type" value="Genomic_DNA"/>
</dbReference>
<dbReference type="PROSITE" id="PS51257">
    <property type="entry name" value="PROKAR_LIPOPROTEIN"/>
    <property type="match status" value="1"/>
</dbReference>
<keyword evidence="2" id="KW-1185">Reference proteome</keyword>
<dbReference type="RefSeq" id="WP_206723682.1">
    <property type="nucleotide sequence ID" value="NZ_CP071090.1"/>
</dbReference>
<gene>
    <name evidence="1" type="ORF">JY651_44385</name>
</gene>
<protein>
    <recommendedName>
        <fullName evidence="3">Lipoprotein</fullName>
    </recommendedName>
</protein>
<dbReference type="InterPro" id="IPR013211">
    <property type="entry name" value="LVIVD"/>
</dbReference>
<evidence type="ECO:0008006" key="3">
    <source>
        <dbReference type="Google" id="ProtNLM"/>
    </source>
</evidence>
<reference evidence="1 2" key="1">
    <citation type="submission" date="2021-02" db="EMBL/GenBank/DDBJ databases">
        <title>De Novo genome assembly of isolated myxobacteria.</title>
        <authorList>
            <person name="Stevens D.C."/>
        </authorList>
    </citation>
    <scope>NUCLEOTIDE SEQUENCE [LARGE SCALE GENOMIC DNA]</scope>
    <source>
        <strain evidence="2">SCPEA02</strain>
    </source>
</reference>
<sequence length="537" mass="57991">MRRWTHCARGWILSGVLGLTVGCSQEAVESPEVKVEVTPWKVDGPDWQYTGPHASCKAAANDAPCGSYESFDLSACKAASLDAEKVGGLYTTHVILNEIEPLYAYPASLRVATDGGVSNLGSSIGLTEQQREDGRLYLAANRTRPDGGSSTVAVVGCEASDDGLTLKGCIQYCSNGKPTVSGTFEAARVMRRKGESEASGMSLLSETRVGDATPVDVFVTKGHAYVVSLPFVTPTGARSGGLSVYDVSNPRAPVLKKSITFANDNYWNGVWAKDDALYVASANQGLHVFDISNPADPKFLSSLPGDAGGIDVHTVIVDGDRLYAMSPGPNAETLIFDVKDAKSPVLLTRYVVKGVNPASGLNFPHDAFPFEDKLYISHWQGGYVIADVSDPEDVGQAGLYIYPRSSSHTSRVMRLDTRLIAFEGGEDWGAHLRVLDVTDPAAVRLLAEYRLDPGVSIHNMELKGRRLYLSHYQNGVRVLDVTLPWAPREVGYYNTYQPEHEQAGFSFYDGAIGVRAPGDGNVYVIDTLRGLLIFPEV</sequence>
<name>A0ABX7NXB0_9BACT</name>
<dbReference type="Proteomes" id="UP000662747">
    <property type="component" value="Chromosome"/>
</dbReference>
<evidence type="ECO:0000313" key="2">
    <source>
        <dbReference type="Proteomes" id="UP000662747"/>
    </source>
</evidence>
<organism evidence="1 2">
    <name type="scientific">Pyxidicoccus parkwayensis</name>
    <dbReference type="NCBI Taxonomy" id="2813578"/>
    <lineage>
        <taxon>Bacteria</taxon>
        <taxon>Pseudomonadati</taxon>
        <taxon>Myxococcota</taxon>
        <taxon>Myxococcia</taxon>
        <taxon>Myxococcales</taxon>
        <taxon>Cystobacterineae</taxon>
        <taxon>Myxococcaceae</taxon>
        <taxon>Pyxidicoccus</taxon>
    </lineage>
</organism>
<dbReference type="SUPFAM" id="SSF75011">
    <property type="entry name" value="3-carboxy-cis,cis-mucoante lactonizing enzyme"/>
    <property type="match status" value="1"/>
</dbReference>
<evidence type="ECO:0000313" key="1">
    <source>
        <dbReference type="EMBL" id="QSQ22105.1"/>
    </source>
</evidence>
<accession>A0ABX7NXB0</accession>
<dbReference type="Pfam" id="PF08309">
    <property type="entry name" value="LVIVD"/>
    <property type="match status" value="3"/>
</dbReference>